<dbReference type="PANTHER" id="PTHR44591">
    <property type="entry name" value="STRESS RESPONSE REGULATOR PROTEIN 1"/>
    <property type="match status" value="1"/>
</dbReference>
<keyword evidence="5" id="KW-1185">Reference proteome</keyword>
<name>F0SHW8_RUBBR</name>
<evidence type="ECO:0000313" key="4">
    <source>
        <dbReference type="EMBL" id="ADY60651.1"/>
    </source>
</evidence>
<reference evidence="5" key="1">
    <citation type="submission" date="2011-02" db="EMBL/GenBank/DDBJ databases">
        <title>The complete genome of Planctomyces brasiliensis DSM 5305.</title>
        <authorList>
            <person name="Lucas S."/>
            <person name="Copeland A."/>
            <person name="Lapidus A."/>
            <person name="Bruce D."/>
            <person name="Goodwin L."/>
            <person name="Pitluck S."/>
            <person name="Kyrpides N."/>
            <person name="Mavromatis K."/>
            <person name="Pagani I."/>
            <person name="Ivanova N."/>
            <person name="Ovchinnikova G."/>
            <person name="Lu M."/>
            <person name="Detter J.C."/>
            <person name="Han C."/>
            <person name="Land M."/>
            <person name="Hauser L."/>
            <person name="Markowitz V."/>
            <person name="Cheng J.-F."/>
            <person name="Hugenholtz P."/>
            <person name="Woyke T."/>
            <person name="Wu D."/>
            <person name="Tindall B."/>
            <person name="Pomrenke H.G."/>
            <person name="Brambilla E."/>
            <person name="Klenk H.-P."/>
            <person name="Eisen J.A."/>
        </authorList>
    </citation>
    <scope>NUCLEOTIDE SEQUENCE [LARGE SCALE GENOMIC DNA]</scope>
    <source>
        <strain evidence="5">ATCC 49424 / DSM 5305 / JCM 21570 / NBRC 103401 / IFAM 1448</strain>
    </source>
</reference>
<dbReference type="eggNOG" id="COG0784">
    <property type="taxonomic scope" value="Bacteria"/>
</dbReference>
<evidence type="ECO:0000313" key="5">
    <source>
        <dbReference type="Proteomes" id="UP000006860"/>
    </source>
</evidence>
<dbReference type="SUPFAM" id="SSF52172">
    <property type="entry name" value="CheY-like"/>
    <property type="match status" value="1"/>
</dbReference>
<organism evidence="4 5">
    <name type="scientific">Rubinisphaera brasiliensis (strain ATCC 49424 / DSM 5305 / JCM 21570 / IAM 15109 / NBRC 103401 / IFAM 1448)</name>
    <name type="common">Planctomyces brasiliensis</name>
    <dbReference type="NCBI Taxonomy" id="756272"/>
    <lineage>
        <taxon>Bacteria</taxon>
        <taxon>Pseudomonadati</taxon>
        <taxon>Planctomycetota</taxon>
        <taxon>Planctomycetia</taxon>
        <taxon>Planctomycetales</taxon>
        <taxon>Planctomycetaceae</taxon>
        <taxon>Rubinisphaera</taxon>
    </lineage>
</organism>
<evidence type="ECO:0000259" key="3">
    <source>
        <dbReference type="PROSITE" id="PS50110"/>
    </source>
</evidence>
<dbReference type="PANTHER" id="PTHR44591:SF3">
    <property type="entry name" value="RESPONSE REGULATORY DOMAIN-CONTAINING PROTEIN"/>
    <property type="match status" value="1"/>
</dbReference>
<dbReference type="PROSITE" id="PS50110">
    <property type="entry name" value="RESPONSE_REGULATORY"/>
    <property type="match status" value="1"/>
</dbReference>
<evidence type="ECO:0000256" key="1">
    <source>
        <dbReference type="ARBA" id="ARBA00022553"/>
    </source>
</evidence>
<keyword evidence="1 2" id="KW-0597">Phosphoprotein</keyword>
<dbReference type="InterPro" id="IPR050595">
    <property type="entry name" value="Bact_response_regulator"/>
</dbReference>
<dbReference type="EMBL" id="CP002546">
    <property type="protein sequence ID" value="ADY60651.1"/>
    <property type="molecule type" value="Genomic_DNA"/>
</dbReference>
<evidence type="ECO:0000256" key="2">
    <source>
        <dbReference type="PROSITE-ProRule" id="PRU00169"/>
    </source>
</evidence>
<dbReference type="STRING" id="756272.Plabr_3054"/>
<dbReference type="InterPro" id="IPR011006">
    <property type="entry name" value="CheY-like_superfamily"/>
</dbReference>
<dbReference type="AlphaFoldDB" id="F0SHW8"/>
<dbReference type="HOGENOM" id="CLU_000445_69_11_0"/>
<sequence length="127" mass="14276">MRIIVADDEPDMREYLQTMLTYLGHEVLAVATNGEELIECCRRETPDLVISDLKMPGIDGLEAIQQIWKFADVAVLMISAYACPENIGEESGRPEVRYLNKPFNRQELRTALNSIPPTLSGRRPAEG</sequence>
<dbReference type="KEGG" id="pbs:Plabr_3054"/>
<protein>
    <submittedName>
        <fullName evidence="4">Response regulator receiver protein</fullName>
    </submittedName>
</protein>
<dbReference type="InterPro" id="IPR001789">
    <property type="entry name" value="Sig_transdc_resp-reg_receiver"/>
</dbReference>
<proteinExistence type="predicted"/>
<dbReference type="RefSeq" id="WP_013629372.1">
    <property type="nucleotide sequence ID" value="NC_015174.1"/>
</dbReference>
<dbReference type="Gene3D" id="3.40.50.2300">
    <property type="match status" value="1"/>
</dbReference>
<dbReference type="OrthoDB" id="9779069at2"/>
<dbReference type="GO" id="GO:0000160">
    <property type="term" value="P:phosphorelay signal transduction system"/>
    <property type="evidence" value="ECO:0007669"/>
    <property type="project" value="InterPro"/>
</dbReference>
<accession>F0SHW8</accession>
<gene>
    <name evidence="4" type="ordered locus">Plabr_3054</name>
</gene>
<dbReference type="Proteomes" id="UP000006860">
    <property type="component" value="Chromosome"/>
</dbReference>
<dbReference type="Pfam" id="PF00072">
    <property type="entry name" value="Response_reg"/>
    <property type="match status" value="1"/>
</dbReference>
<feature type="modified residue" description="4-aspartylphosphate" evidence="2">
    <location>
        <position position="52"/>
    </location>
</feature>
<dbReference type="SMART" id="SM00448">
    <property type="entry name" value="REC"/>
    <property type="match status" value="1"/>
</dbReference>
<feature type="domain" description="Response regulatory" evidence="3">
    <location>
        <begin position="2"/>
        <end position="116"/>
    </location>
</feature>